<sequence length="134" mass="15199">MPMFPRQSSEIAALDSGEIIDYEPVSLPQLEHEILTLSRRLDASIDVIKHLWEERYRTERELIEARAKAVMKSTRPTVMEKRAEADLATLELRRVHDDAKATLHAAEELQRALRARLSGMQTLTRSIPAAIGAQ</sequence>
<proteinExistence type="predicted"/>
<evidence type="ECO:0000313" key="2">
    <source>
        <dbReference type="Proteomes" id="UP000272503"/>
    </source>
</evidence>
<evidence type="ECO:0000313" key="1">
    <source>
        <dbReference type="EMBL" id="RLP72305.1"/>
    </source>
</evidence>
<organism evidence="1 2">
    <name type="scientific">Mycetocola tolaasinivorans</name>
    <dbReference type="NCBI Taxonomy" id="76635"/>
    <lineage>
        <taxon>Bacteria</taxon>
        <taxon>Bacillati</taxon>
        <taxon>Actinomycetota</taxon>
        <taxon>Actinomycetes</taxon>
        <taxon>Micrococcales</taxon>
        <taxon>Microbacteriaceae</taxon>
        <taxon>Mycetocola</taxon>
    </lineage>
</organism>
<comment type="caution">
    <text evidence="1">The sequence shown here is derived from an EMBL/GenBank/DDBJ whole genome shotgun (WGS) entry which is preliminary data.</text>
</comment>
<dbReference type="Proteomes" id="UP000272503">
    <property type="component" value="Unassembled WGS sequence"/>
</dbReference>
<gene>
    <name evidence="1" type="ORF">D9V32_15540</name>
</gene>
<dbReference type="AlphaFoldDB" id="A0A3L6ZX80"/>
<dbReference type="RefSeq" id="WP_121649829.1">
    <property type="nucleotide sequence ID" value="NZ_RCUX01000018.1"/>
</dbReference>
<keyword evidence="2" id="KW-1185">Reference proteome</keyword>
<reference evidence="1 2" key="1">
    <citation type="submission" date="2018-10" db="EMBL/GenBank/DDBJ databases">
        <authorList>
            <person name="Li J."/>
        </authorList>
    </citation>
    <scope>NUCLEOTIDE SEQUENCE [LARGE SCALE GENOMIC DNA]</scope>
    <source>
        <strain evidence="1 2">IF 016277</strain>
    </source>
</reference>
<accession>A0A3L6ZX80</accession>
<dbReference type="EMBL" id="RCUX01000018">
    <property type="protein sequence ID" value="RLP72305.1"/>
    <property type="molecule type" value="Genomic_DNA"/>
</dbReference>
<protein>
    <submittedName>
        <fullName evidence="1">Uncharacterized protein</fullName>
    </submittedName>
</protein>
<dbReference type="OrthoDB" id="5117887at2"/>
<name>A0A3L6ZX80_9MICO</name>